<accession>A0A723CDK0</accession>
<evidence type="ECO:0000259" key="2">
    <source>
        <dbReference type="Pfam" id="PF07811"/>
    </source>
</evidence>
<reference evidence="3" key="2">
    <citation type="submission" date="2019-01" db="EMBL/GenBank/DDBJ databases">
        <authorList>
            <consortium name="NCBI Pathogen Detection Project"/>
        </authorList>
    </citation>
    <scope>NUCLEOTIDE SEQUENCE</scope>
    <source>
        <strain evidence="3">R17.5973</strain>
    </source>
</reference>
<feature type="transmembrane region" description="Helical" evidence="1">
    <location>
        <begin position="21"/>
        <end position="38"/>
    </location>
</feature>
<keyword evidence="1" id="KW-0472">Membrane</keyword>
<dbReference type="InterPro" id="IPR012495">
    <property type="entry name" value="TadE-like_dom"/>
</dbReference>
<evidence type="ECO:0000313" key="3">
    <source>
        <dbReference type="EMBL" id="HAD9327924.1"/>
    </source>
</evidence>
<reference evidence="3" key="1">
    <citation type="journal article" date="2018" name="Genome Biol.">
        <title>SKESA: strategic k-mer extension for scrupulous assemblies.</title>
        <authorList>
            <person name="Souvorov A."/>
            <person name="Agarwala R."/>
            <person name="Lipman D.J."/>
        </authorList>
    </citation>
    <scope>NUCLEOTIDE SEQUENCE</scope>
    <source>
        <strain evidence="3">R17.5973</strain>
    </source>
</reference>
<gene>
    <name evidence="3" type="ORF">G1429_11775</name>
</gene>
<protein>
    <submittedName>
        <fullName evidence="3">Pilus assembly protein</fullName>
    </submittedName>
</protein>
<comment type="caution">
    <text evidence="3">The sequence shown here is derived from an EMBL/GenBank/DDBJ whole genome shotgun (WGS) entry which is preliminary data.</text>
</comment>
<feature type="domain" description="TadE-like" evidence="2">
    <location>
        <begin position="17"/>
        <end position="59"/>
    </location>
</feature>
<keyword evidence="1" id="KW-1133">Transmembrane helix</keyword>
<proteinExistence type="predicted"/>
<dbReference type="EMBL" id="DAAQHH010000004">
    <property type="protein sequence ID" value="HAD9327924.1"/>
    <property type="molecule type" value="Genomic_DNA"/>
</dbReference>
<name>A0A723CDK0_SALER</name>
<sequence length="163" mass="18352">MTRLLLSKRRMIFSNNGTASIEFSLVLIPFLASILFILELCRVMYLTAAIDLVLAESARYTSLEPSVTNYEQTFNKMLNDNIVLWPLLASGQSVDATVLHCEKVSDLVSTSSSCSIDDTAGSKMLALYSLNYHYKPLFFIFNDGHFDSLFTRKAIYIQEAKRG</sequence>
<dbReference type="Pfam" id="PF07811">
    <property type="entry name" value="TadE"/>
    <property type="match status" value="1"/>
</dbReference>
<organism evidence="3">
    <name type="scientific">Salmonella enterica</name>
    <name type="common">Salmonella choleraesuis</name>
    <dbReference type="NCBI Taxonomy" id="28901"/>
    <lineage>
        <taxon>Bacteria</taxon>
        <taxon>Pseudomonadati</taxon>
        <taxon>Pseudomonadota</taxon>
        <taxon>Gammaproteobacteria</taxon>
        <taxon>Enterobacterales</taxon>
        <taxon>Enterobacteriaceae</taxon>
        <taxon>Salmonella</taxon>
    </lineage>
</organism>
<keyword evidence="1" id="KW-0812">Transmembrane</keyword>
<dbReference type="AlphaFoldDB" id="A0A723CDK0"/>
<evidence type="ECO:0000256" key="1">
    <source>
        <dbReference type="SAM" id="Phobius"/>
    </source>
</evidence>